<keyword evidence="10" id="KW-0489">Methyltransferase</keyword>
<dbReference type="SUPFAM" id="SSF82199">
    <property type="entry name" value="SET domain"/>
    <property type="match status" value="1"/>
</dbReference>
<dbReference type="Pfam" id="PF00856">
    <property type="entry name" value="SET"/>
    <property type="match status" value="1"/>
</dbReference>
<dbReference type="InterPro" id="IPR001214">
    <property type="entry name" value="SET_dom"/>
</dbReference>
<evidence type="ECO:0000259" key="7">
    <source>
        <dbReference type="PROSITE" id="PS50280"/>
    </source>
</evidence>
<evidence type="ECO:0000259" key="9">
    <source>
        <dbReference type="PROSITE" id="PS51015"/>
    </source>
</evidence>
<dbReference type="PROSITE" id="PS51575">
    <property type="entry name" value="SAM_MT43_SUVAR39_2"/>
    <property type="match status" value="1"/>
</dbReference>
<dbReference type="OrthoDB" id="5792673at2759"/>
<evidence type="ECO:0000256" key="3">
    <source>
        <dbReference type="ARBA" id="ARBA00022853"/>
    </source>
</evidence>
<dbReference type="STRING" id="337451.A0A3S3Q7G0"/>
<evidence type="ECO:0000256" key="5">
    <source>
        <dbReference type="PROSITE-ProRule" id="PRU00358"/>
    </source>
</evidence>
<sequence length="688" mass="76662">MDFVTHLDPAAAISPSLLSRSPPSNLPTHTLFHSIGLFSMDSAKIPFQDLNLAPEPLSTIPPKHQNPFIFPKIEPKLEPEEEDDPKPHLNPNSHPKPFSSASVEADVYTEFLRISRLFQSAFAEKLRRGFGDAAVLHPDASLAMVPSAQSNPLSSAIVPASSAKRKRPRSGEMVRASPLGLQEQQCFRYSVRKTRLVYESLRVFLMREEDWAAENLELGKRGRADLKSAKAMMDRGMWLNRDKRVVGHVPGIDVGDHFFFRIEMCVVGLHGTPQAGIDYVPASRTSSREPIATSIIVSGGYEDDEDGGDVIIYTGQGGKERHFQRHSVHQKLQGGNLALERSLHYGIEIRVIRGFKWDGSPTGKIYVYDGLYRVIKYWLDVGKSGFGVYKYKLGRIAGQPDMGSVVINFAQKLKNDPLSMRPNGYLSLDMSKGKEKLPVYLFNDVDGDAEPMHYDYLANPVYPPFTVEGSVGGGCDCVSGCSFGCCCIGKNGGQLVYDSSAILLKGKPLIYECGRMCRCPPNCQNRVTQKGVKHRLEVFRSRETGWGVRSLDLIRAGAFICEYSGIVLTEQQAAVIAMNGDNLIHPNRFPGRWVEWGDISSVFPQYIRPAFPTLPQLNFAMDVSRMRNVACYFSHSSSPNVLVQFVLYDHYNVLYPHLMLFAMENIPPLRELSIDYGVADGWTGKLSL</sequence>
<dbReference type="GO" id="GO:0032259">
    <property type="term" value="P:methylation"/>
    <property type="evidence" value="ECO:0007669"/>
    <property type="project" value="UniProtKB-KW"/>
</dbReference>
<dbReference type="GO" id="GO:0003690">
    <property type="term" value="F:double-stranded DNA binding"/>
    <property type="evidence" value="ECO:0007669"/>
    <property type="project" value="TreeGrafter"/>
</dbReference>
<dbReference type="GO" id="GO:0042054">
    <property type="term" value="F:histone methyltransferase activity"/>
    <property type="evidence" value="ECO:0007669"/>
    <property type="project" value="InterPro"/>
</dbReference>
<dbReference type="PROSITE" id="PS50867">
    <property type="entry name" value="PRE_SET"/>
    <property type="match status" value="1"/>
</dbReference>
<dbReference type="PROSITE" id="PS50280">
    <property type="entry name" value="SET"/>
    <property type="match status" value="1"/>
</dbReference>
<feature type="domain" description="SET" evidence="7">
    <location>
        <begin position="534"/>
        <end position="677"/>
    </location>
</feature>
<keyword evidence="4 5" id="KW-0539">Nucleus</keyword>
<evidence type="ECO:0000256" key="4">
    <source>
        <dbReference type="ARBA" id="ARBA00023242"/>
    </source>
</evidence>
<dbReference type="SMART" id="SM00317">
    <property type="entry name" value="SET"/>
    <property type="match status" value="1"/>
</dbReference>
<evidence type="ECO:0000256" key="6">
    <source>
        <dbReference type="SAM" id="MobiDB-lite"/>
    </source>
</evidence>
<evidence type="ECO:0000313" key="10">
    <source>
        <dbReference type="EMBL" id="RWR80109.1"/>
    </source>
</evidence>
<dbReference type="GO" id="GO:0008270">
    <property type="term" value="F:zinc ion binding"/>
    <property type="evidence" value="ECO:0007669"/>
    <property type="project" value="InterPro"/>
</dbReference>
<dbReference type="Pfam" id="PF02182">
    <property type="entry name" value="SAD_SRA"/>
    <property type="match status" value="1"/>
</dbReference>
<dbReference type="InterPro" id="IPR025794">
    <property type="entry name" value="H3-K9-MeTrfase_plant"/>
</dbReference>
<dbReference type="EMBL" id="QPKB01000003">
    <property type="protein sequence ID" value="RWR80109.1"/>
    <property type="molecule type" value="Genomic_DNA"/>
</dbReference>
<dbReference type="PANTHER" id="PTHR45660:SF3">
    <property type="entry name" value="HISTONE-LYSINE N-METHYLTRANSFERASE FAMILY MEMBER SUVH9"/>
    <property type="match status" value="1"/>
</dbReference>
<dbReference type="GO" id="GO:0005694">
    <property type="term" value="C:chromosome"/>
    <property type="evidence" value="ECO:0007669"/>
    <property type="project" value="UniProtKB-SubCell"/>
</dbReference>
<feature type="region of interest" description="Disordered" evidence="6">
    <location>
        <begin position="153"/>
        <end position="175"/>
    </location>
</feature>
<dbReference type="InterPro" id="IPR046341">
    <property type="entry name" value="SET_dom_sf"/>
</dbReference>
<dbReference type="GO" id="GO:0005634">
    <property type="term" value="C:nucleus"/>
    <property type="evidence" value="ECO:0007669"/>
    <property type="project" value="UniProtKB-SubCell"/>
</dbReference>
<dbReference type="InterPro" id="IPR015947">
    <property type="entry name" value="PUA-like_sf"/>
</dbReference>
<keyword evidence="10" id="KW-0808">Transferase</keyword>
<proteinExistence type="predicted"/>
<feature type="domain" description="YDG" evidence="9">
    <location>
        <begin position="247"/>
        <end position="395"/>
    </location>
</feature>
<accession>A0A3S3Q7G0</accession>
<protein>
    <submittedName>
        <fullName evidence="10">Histone-lysine N-methyltransferase family member SUVH9 isoform X1</fullName>
    </submittedName>
</protein>
<feature type="domain" description="Pre-SET" evidence="8">
    <location>
        <begin position="473"/>
        <end position="531"/>
    </location>
</feature>
<dbReference type="SMART" id="SM00468">
    <property type="entry name" value="PreSET"/>
    <property type="match status" value="1"/>
</dbReference>
<evidence type="ECO:0000259" key="8">
    <source>
        <dbReference type="PROSITE" id="PS50867"/>
    </source>
</evidence>
<dbReference type="InterPro" id="IPR051357">
    <property type="entry name" value="H3K9_HMTase_SUVAR3-9"/>
</dbReference>
<keyword evidence="11" id="KW-1185">Reference proteome</keyword>
<evidence type="ECO:0000256" key="2">
    <source>
        <dbReference type="ARBA" id="ARBA00022454"/>
    </source>
</evidence>
<dbReference type="Pfam" id="PF05033">
    <property type="entry name" value="Pre-SET"/>
    <property type="match status" value="1"/>
</dbReference>
<name>A0A3S3Q7G0_9MAGN</name>
<organism evidence="10 11">
    <name type="scientific">Cinnamomum micranthum f. kanehirae</name>
    <dbReference type="NCBI Taxonomy" id="337451"/>
    <lineage>
        <taxon>Eukaryota</taxon>
        <taxon>Viridiplantae</taxon>
        <taxon>Streptophyta</taxon>
        <taxon>Embryophyta</taxon>
        <taxon>Tracheophyta</taxon>
        <taxon>Spermatophyta</taxon>
        <taxon>Magnoliopsida</taxon>
        <taxon>Magnoliidae</taxon>
        <taxon>Laurales</taxon>
        <taxon>Lauraceae</taxon>
        <taxon>Cinnamomum</taxon>
    </lineage>
</organism>
<gene>
    <name evidence="10" type="ORF">CKAN_00872700</name>
</gene>
<dbReference type="SUPFAM" id="SSF88697">
    <property type="entry name" value="PUA domain-like"/>
    <property type="match status" value="1"/>
</dbReference>
<dbReference type="PROSITE" id="PS51015">
    <property type="entry name" value="YDG"/>
    <property type="match status" value="1"/>
</dbReference>
<feature type="region of interest" description="Disordered" evidence="6">
    <location>
        <begin position="78"/>
        <end position="99"/>
    </location>
</feature>
<dbReference type="InterPro" id="IPR003105">
    <property type="entry name" value="SRA_YDG"/>
</dbReference>
<dbReference type="Proteomes" id="UP000283530">
    <property type="component" value="Unassembled WGS sequence"/>
</dbReference>
<dbReference type="PANTHER" id="PTHR45660">
    <property type="entry name" value="HISTONE-LYSINE N-METHYLTRANSFERASE SETMAR"/>
    <property type="match status" value="1"/>
</dbReference>
<comment type="caution">
    <text evidence="10">The sequence shown here is derived from an EMBL/GenBank/DDBJ whole genome shotgun (WGS) entry which is preliminary data.</text>
</comment>
<keyword evidence="3" id="KW-0156">Chromatin regulator</keyword>
<dbReference type="Gene3D" id="2.30.280.10">
    <property type="entry name" value="SRA-YDG"/>
    <property type="match status" value="1"/>
</dbReference>
<dbReference type="InterPro" id="IPR007728">
    <property type="entry name" value="Pre-SET_dom"/>
</dbReference>
<evidence type="ECO:0000256" key="1">
    <source>
        <dbReference type="ARBA" id="ARBA00004286"/>
    </source>
</evidence>
<dbReference type="SMART" id="SM00466">
    <property type="entry name" value="SRA"/>
    <property type="match status" value="1"/>
</dbReference>
<dbReference type="AlphaFoldDB" id="A0A3S3Q7G0"/>
<comment type="subcellular location">
    <subcellularLocation>
        <location evidence="1">Chromosome</location>
    </subcellularLocation>
    <subcellularLocation>
        <location evidence="5">Nucleus</location>
    </subcellularLocation>
</comment>
<keyword evidence="2" id="KW-0158">Chromosome</keyword>
<dbReference type="InterPro" id="IPR036987">
    <property type="entry name" value="SRA-YDG_sf"/>
</dbReference>
<evidence type="ECO:0000313" key="11">
    <source>
        <dbReference type="Proteomes" id="UP000283530"/>
    </source>
</evidence>
<dbReference type="Gene3D" id="2.170.270.10">
    <property type="entry name" value="SET domain"/>
    <property type="match status" value="1"/>
</dbReference>
<reference evidence="10 11" key="1">
    <citation type="journal article" date="2019" name="Nat. Plants">
        <title>Stout camphor tree genome fills gaps in understanding of flowering plant genome evolution.</title>
        <authorList>
            <person name="Chaw S.M."/>
            <person name="Liu Y.C."/>
            <person name="Wu Y.W."/>
            <person name="Wang H.Y."/>
            <person name="Lin C.I."/>
            <person name="Wu C.S."/>
            <person name="Ke H.M."/>
            <person name="Chang L.Y."/>
            <person name="Hsu C.Y."/>
            <person name="Yang H.T."/>
            <person name="Sudianto E."/>
            <person name="Hsu M.H."/>
            <person name="Wu K.P."/>
            <person name="Wang L.N."/>
            <person name="Leebens-Mack J.H."/>
            <person name="Tsai I.J."/>
        </authorList>
    </citation>
    <scope>NUCLEOTIDE SEQUENCE [LARGE SCALE GENOMIC DNA]</scope>
    <source>
        <strain evidence="11">cv. Chaw 1501</strain>
        <tissue evidence="10">Young leaves</tissue>
    </source>
</reference>